<organism evidence="1 2">
    <name type="scientific">Portunus trituberculatus</name>
    <name type="common">Swimming crab</name>
    <name type="synonym">Neptunus trituberculatus</name>
    <dbReference type="NCBI Taxonomy" id="210409"/>
    <lineage>
        <taxon>Eukaryota</taxon>
        <taxon>Metazoa</taxon>
        <taxon>Ecdysozoa</taxon>
        <taxon>Arthropoda</taxon>
        <taxon>Crustacea</taxon>
        <taxon>Multicrustacea</taxon>
        <taxon>Malacostraca</taxon>
        <taxon>Eumalacostraca</taxon>
        <taxon>Eucarida</taxon>
        <taxon>Decapoda</taxon>
        <taxon>Pleocyemata</taxon>
        <taxon>Brachyura</taxon>
        <taxon>Eubrachyura</taxon>
        <taxon>Portunoidea</taxon>
        <taxon>Portunidae</taxon>
        <taxon>Portuninae</taxon>
        <taxon>Portunus</taxon>
    </lineage>
</organism>
<evidence type="ECO:0000313" key="1">
    <source>
        <dbReference type="EMBL" id="MPC75173.1"/>
    </source>
</evidence>
<comment type="caution">
    <text evidence="1">The sequence shown here is derived from an EMBL/GenBank/DDBJ whole genome shotgun (WGS) entry which is preliminary data.</text>
</comment>
<gene>
    <name evidence="1" type="ORF">E2C01_069557</name>
</gene>
<dbReference type="EMBL" id="VSRR010040524">
    <property type="protein sequence ID" value="MPC75173.1"/>
    <property type="molecule type" value="Genomic_DNA"/>
</dbReference>
<evidence type="ECO:0000313" key="2">
    <source>
        <dbReference type="Proteomes" id="UP000324222"/>
    </source>
</evidence>
<keyword evidence="2" id="KW-1185">Reference proteome</keyword>
<dbReference type="AlphaFoldDB" id="A0A5B7HYV7"/>
<name>A0A5B7HYV7_PORTR</name>
<protein>
    <submittedName>
        <fullName evidence="1">Uncharacterized protein</fullName>
    </submittedName>
</protein>
<sequence length="148" mass="16201">MPPGSTGKVLREEVGDSFRVCHLSPSRQQNWWGRSRILSSNSAHFVKDIPKRDVGINGRYISSPRGSLCHFQNAMGPSSAASKIFQALRVPTMSPETRESCPFRFHSICACCVPLRNGTHSKATGRLRDCLKRCGTASAQVKSQPADG</sequence>
<dbReference type="Proteomes" id="UP000324222">
    <property type="component" value="Unassembled WGS sequence"/>
</dbReference>
<reference evidence="1 2" key="1">
    <citation type="submission" date="2019-05" db="EMBL/GenBank/DDBJ databases">
        <title>Another draft genome of Portunus trituberculatus and its Hox gene families provides insights of decapod evolution.</title>
        <authorList>
            <person name="Jeong J.-H."/>
            <person name="Song I."/>
            <person name="Kim S."/>
            <person name="Choi T."/>
            <person name="Kim D."/>
            <person name="Ryu S."/>
            <person name="Kim W."/>
        </authorList>
    </citation>
    <scope>NUCLEOTIDE SEQUENCE [LARGE SCALE GENOMIC DNA]</scope>
    <source>
        <tissue evidence="1">Muscle</tissue>
    </source>
</reference>
<proteinExistence type="predicted"/>
<accession>A0A5B7HYV7</accession>